<evidence type="ECO:0000256" key="1">
    <source>
        <dbReference type="ARBA" id="ARBA00023157"/>
    </source>
</evidence>
<evidence type="ECO:0000256" key="2">
    <source>
        <dbReference type="SAM" id="MobiDB-lite"/>
    </source>
</evidence>
<dbReference type="InterPro" id="IPR050373">
    <property type="entry name" value="Fibrinogen_C-term_domain"/>
</dbReference>
<dbReference type="CDD" id="cd00087">
    <property type="entry name" value="FReD"/>
    <property type="match status" value="1"/>
</dbReference>
<reference evidence="5" key="1">
    <citation type="journal article" date="2023" name="G3 (Bethesda)">
        <title>A reference genome for the long-term kleptoplast-retaining sea slug Elysia crispata morphotype clarki.</title>
        <authorList>
            <person name="Eastman K.E."/>
            <person name="Pendleton A.L."/>
            <person name="Shaikh M.A."/>
            <person name="Suttiyut T."/>
            <person name="Ogas R."/>
            <person name="Tomko P."/>
            <person name="Gavelis G."/>
            <person name="Widhalm J.R."/>
            <person name="Wisecaver J.H."/>
        </authorList>
    </citation>
    <scope>NUCLEOTIDE SEQUENCE</scope>
    <source>
        <strain evidence="5">ECLA1</strain>
    </source>
</reference>
<dbReference type="PROSITE" id="PS51406">
    <property type="entry name" value="FIBRINOGEN_C_2"/>
    <property type="match status" value="1"/>
</dbReference>
<feature type="region of interest" description="Disordered" evidence="2">
    <location>
        <begin position="143"/>
        <end position="163"/>
    </location>
</feature>
<feature type="chain" id="PRO_5041937815" description="Fibrinogen C-terminal domain-containing protein" evidence="3">
    <location>
        <begin position="20"/>
        <end position="575"/>
    </location>
</feature>
<gene>
    <name evidence="5" type="ORF">RRG08_066612</name>
</gene>
<dbReference type="SUPFAM" id="SSF56496">
    <property type="entry name" value="Fibrinogen C-terminal domain-like"/>
    <property type="match status" value="1"/>
</dbReference>
<evidence type="ECO:0000256" key="3">
    <source>
        <dbReference type="SAM" id="SignalP"/>
    </source>
</evidence>
<dbReference type="InterPro" id="IPR020837">
    <property type="entry name" value="Fibrinogen_CS"/>
</dbReference>
<evidence type="ECO:0000313" key="6">
    <source>
        <dbReference type="Proteomes" id="UP001283361"/>
    </source>
</evidence>
<keyword evidence="3" id="KW-0732">Signal</keyword>
<dbReference type="InterPro" id="IPR036056">
    <property type="entry name" value="Fibrinogen-like_C"/>
</dbReference>
<dbReference type="InterPro" id="IPR002181">
    <property type="entry name" value="Fibrinogen_a/b/g_C_dom"/>
</dbReference>
<sequence>MKFFWFLIALVTVVIGSEGLEFSLNRSKQDLPDGSSACAVLFCQLTAQPDSNEETLTSFKTISSLVVFQKVTTTGNDKAGQAMRKIAAVKTKNPKYQQVLSGIKGYGHLEAGYAMLRLQLRKDADCESEFTCQAEGIDSQGRERVSTTHLLQQPKEGGKDDEDLRSFSTPMSVQLLSIVQQIAVKTALVERSQQGLENQINVLEHRLEDKIDTGFEKINDKLWEIESKKSALSSDSSHSKAVERVQDNKTLFDILGSTKRLEHILEGKTDLSSFLSINKTETHSCEQMFQFLSENLTAQIGEFSNGYEALTTVMEDQMTEVTDNFNTFLQSLEESLNDSMPMIPSYPPELFAALNSLVGNVTDSPKSCKRNQGLKYKQEEYFVIKPSTYSTLNVPYLCDMGSDGGGWIVIQRRTKGDTNFFLDWEDYKEGFGTLETDFWLGNDNIHTLTSVGLWELRVTLKFEGKTRFADYKNFSLGNEDTNYKLHVGSYSGTAGDSLSRHNGHPFTTKDKDNDDGDSRNCAKTFEGAWWYINCHDSNLNGRWMSTTAHHGLMWRALTDSDSATYSEMKIRQVDP</sequence>
<dbReference type="Pfam" id="PF00147">
    <property type="entry name" value="Fibrinogen_C"/>
    <property type="match status" value="1"/>
</dbReference>
<dbReference type="Proteomes" id="UP001283361">
    <property type="component" value="Unassembled WGS sequence"/>
</dbReference>
<name>A0AAE1D7A7_9GAST</name>
<feature type="domain" description="Fibrinogen C-terminal" evidence="4">
    <location>
        <begin position="359"/>
        <end position="574"/>
    </location>
</feature>
<organism evidence="5 6">
    <name type="scientific">Elysia crispata</name>
    <name type="common">lettuce slug</name>
    <dbReference type="NCBI Taxonomy" id="231223"/>
    <lineage>
        <taxon>Eukaryota</taxon>
        <taxon>Metazoa</taxon>
        <taxon>Spiralia</taxon>
        <taxon>Lophotrochozoa</taxon>
        <taxon>Mollusca</taxon>
        <taxon>Gastropoda</taxon>
        <taxon>Heterobranchia</taxon>
        <taxon>Euthyneura</taxon>
        <taxon>Panpulmonata</taxon>
        <taxon>Sacoglossa</taxon>
        <taxon>Placobranchoidea</taxon>
        <taxon>Plakobranchidae</taxon>
        <taxon>Elysia</taxon>
    </lineage>
</organism>
<keyword evidence="1" id="KW-1015">Disulfide bond</keyword>
<dbReference type="AlphaFoldDB" id="A0AAE1D7A7"/>
<evidence type="ECO:0000259" key="4">
    <source>
        <dbReference type="PROSITE" id="PS51406"/>
    </source>
</evidence>
<dbReference type="SMART" id="SM00186">
    <property type="entry name" value="FBG"/>
    <property type="match status" value="1"/>
</dbReference>
<comment type="caution">
    <text evidence="5">The sequence shown here is derived from an EMBL/GenBank/DDBJ whole genome shotgun (WGS) entry which is preliminary data.</text>
</comment>
<feature type="compositionally biased region" description="Basic and acidic residues" evidence="2">
    <location>
        <begin position="507"/>
        <end position="517"/>
    </location>
</feature>
<protein>
    <recommendedName>
        <fullName evidence="4">Fibrinogen C-terminal domain-containing protein</fullName>
    </recommendedName>
</protein>
<dbReference type="GO" id="GO:0005615">
    <property type="term" value="C:extracellular space"/>
    <property type="evidence" value="ECO:0007669"/>
    <property type="project" value="TreeGrafter"/>
</dbReference>
<dbReference type="PROSITE" id="PS00514">
    <property type="entry name" value="FIBRINOGEN_C_1"/>
    <property type="match status" value="1"/>
</dbReference>
<evidence type="ECO:0000313" key="5">
    <source>
        <dbReference type="EMBL" id="KAK3759947.1"/>
    </source>
</evidence>
<dbReference type="Gene3D" id="3.90.215.10">
    <property type="entry name" value="Gamma Fibrinogen, chain A, domain 1"/>
    <property type="match status" value="1"/>
</dbReference>
<accession>A0AAE1D7A7</accession>
<dbReference type="PANTHER" id="PTHR19143">
    <property type="entry name" value="FIBRINOGEN/TENASCIN/ANGIOPOEITIN"/>
    <property type="match status" value="1"/>
</dbReference>
<dbReference type="InterPro" id="IPR014716">
    <property type="entry name" value="Fibrinogen_a/b/g_C_1"/>
</dbReference>
<feature type="region of interest" description="Disordered" evidence="2">
    <location>
        <begin position="496"/>
        <end position="517"/>
    </location>
</feature>
<dbReference type="PANTHER" id="PTHR19143:SF327">
    <property type="entry name" value="FI21813P1-RELATED"/>
    <property type="match status" value="1"/>
</dbReference>
<proteinExistence type="predicted"/>
<feature type="signal peptide" evidence="3">
    <location>
        <begin position="1"/>
        <end position="19"/>
    </location>
</feature>
<dbReference type="EMBL" id="JAWDGP010005058">
    <property type="protein sequence ID" value="KAK3759947.1"/>
    <property type="molecule type" value="Genomic_DNA"/>
</dbReference>
<keyword evidence="6" id="KW-1185">Reference proteome</keyword>